<dbReference type="PANTHER" id="PTHR43741:SF4">
    <property type="entry name" value="FMN-DEPENDENT NADH:QUINONE OXIDOREDUCTASE"/>
    <property type="match status" value="1"/>
</dbReference>
<dbReference type="GO" id="GO:0016491">
    <property type="term" value="F:oxidoreductase activity"/>
    <property type="evidence" value="ECO:0007669"/>
    <property type="project" value="UniProtKB-KW"/>
</dbReference>
<evidence type="ECO:0000259" key="1">
    <source>
        <dbReference type="Pfam" id="PF02525"/>
    </source>
</evidence>
<reference evidence="2 3" key="1">
    <citation type="submission" date="2015-06" db="EMBL/GenBank/DDBJ databases">
        <authorList>
            <person name="Wibberg Daniel"/>
        </authorList>
    </citation>
    <scope>NUCLEOTIDE SEQUENCE [LARGE SCALE GENOMIC DNA]</scope>
    <source>
        <strain evidence="2 3">T3/55T</strain>
    </source>
</reference>
<dbReference type="Proteomes" id="UP000236497">
    <property type="component" value="Unassembled WGS sequence"/>
</dbReference>
<name>A0A0H5SY67_HERHM</name>
<accession>A0A0H5SY67</accession>
<dbReference type="EC" id="1.7.-.-" evidence="2"/>
<evidence type="ECO:0000313" key="2">
    <source>
        <dbReference type="EMBL" id="CRZ35328.1"/>
    </source>
</evidence>
<keyword evidence="2" id="KW-0560">Oxidoreductase</keyword>
<evidence type="ECO:0000313" key="3">
    <source>
        <dbReference type="Proteomes" id="UP000236497"/>
    </source>
</evidence>
<sequence>MRKLLYITVNSKPENLSSCKTVGRAFVNKFIEKYPEFTVEELDLYKAHIPRLEYQYFVKRNCIINGDALKDLDEKDQREVQKIVDLCNQFISAEVYVIASPMWSLSFPSPLKEYIDCIVQENRTIAFPDGGDKPVGLLNDKPRTVVYIQSSGAHIPFMLRPIMNKGLNYIEDIMKSMGISSFERLLVDGTGDTEKERIDAINRAMEKIDDIIERIEVRKAMYV</sequence>
<dbReference type="RefSeq" id="WP_103203417.1">
    <property type="nucleotide sequence ID" value="NZ_CVTD020000024.1"/>
</dbReference>
<dbReference type="OrthoDB" id="9805013at2"/>
<dbReference type="InterPro" id="IPR050104">
    <property type="entry name" value="FMN-dep_NADH:Q_OxRdtase_AzoR1"/>
</dbReference>
<gene>
    <name evidence="2" type="primary">azoR</name>
    <name evidence="2" type="ORF">HHT355_2130</name>
</gene>
<feature type="domain" description="Flavodoxin-like fold" evidence="1">
    <location>
        <begin position="3"/>
        <end position="209"/>
    </location>
</feature>
<dbReference type="Pfam" id="PF02525">
    <property type="entry name" value="Flavodoxin_2"/>
    <property type="match status" value="1"/>
</dbReference>
<dbReference type="AlphaFoldDB" id="A0A0H5SY67"/>
<protein>
    <submittedName>
        <fullName evidence="2">FMN-dependent NADH-azoreductase</fullName>
        <ecNumber evidence="2">1.7.-.-</ecNumber>
    </submittedName>
</protein>
<dbReference type="InterPro" id="IPR029039">
    <property type="entry name" value="Flavoprotein-like_sf"/>
</dbReference>
<dbReference type="PANTHER" id="PTHR43741">
    <property type="entry name" value="FMN-DEPENDENT NADH-AZOREDUCTASE 1"/>
    <property type="match status" value="1"/>
</dbReference>
<proteinExistence type="predicted"/>
<organism evidence="2 3">
    <name type="scientific">Herbinix hemicellulosilytica</name>
    <dbReference type="NCBI Taxonomy" id="1564487"/>
    <lineage>
        <taxon>Bacteria</taxon>
        <taxon>Bacillati</taxon>
        <taxon>Bacillota</taxon>
        <taxon>Clostridia</taxon>
        <taxon>Lachnospirales</taxon>
        <taxon>Lachnospiraceae</taxon>
        <taxon>Herbinix</taxon>
    </lineage>
</organism>
<dbReference type="EMBL" id="CVTD020000024">
    <property type="protein sequence ID" value="CRZ35328.1"/>
    <property type="molecule type" value="Genomic_DNA"/>
</dbReference>
<dbReference type="Gene3D" id="3.40.50.360">
    <property type="match status" value="1"/>
</dbReference>
<dbReference type="InterPro" id="IPR003680">
    <property type="entry name" value="Flavodoxin_fold"/>
</dbReference>
<dbReference type="SUPFAM" id="SSF52218">
    <property type="entry name" value="Flavoproteins"/>
    <property type="match status" value="1"/>
</dbReference>
<keyword evidence="3" id="KW-1185">Reference proteome</keyword>